<keyword evidence="3" id="KW-0285">Flavoprotein</keyword>
<dbReference type="Proteomes" id="UP001392437">
    <property type="component" value="Unassembled WGS sequence"/>
</dbReference>
<evidence type="ECO:0000313" key="8">
    <source>
        <dbReference type="EMBL" id="KAK8121427.1"/>
    </source>
</evidence>
<evidence type="ECO:0000313" key="9">
    <source>
        <dbReference type="Proteomes" id="UP001392437"/>
    </source>
</evidence>
<comment type="caution">
    <text evidence="8">The sequence shown here is derived from an EMBL/GenBank/DDBJ whole genome shotgun (WGS) entry which is preliminary data.</text>
</comment>
<feature type="transmembrane region" description="Helical" evidence="6">
    <location>
        <begin position="14"/>
        <end position="34"/>
    </location>
</feature>
<dbReference type="AlphaFoldDB" id="A0AAW0R2I3"/>
<keyword evidence="6" id="KW-0812">Transmembrane</keyword>
<dbReference type="SUPFAM" id="SSF51905">
    <property type="entry name" value="FAD/NAD(P)-binding domain"/>
    <property type="match status" value="1"/>
</dbReference>
<evidence type="ECO:0000256" key="2">
    <source>
        <dbReference type="ARBA" id="ARBA00007992"/>
    </source>
</evidence>
<dbReference type="PRINTS" id="PR00420">
    <property type="entry name" value="RNGMNOXGNASE"/>
</dbReference>
<organism evidence="8 9">
    <name type="scientific">Apiospora kogelbergensis</name>
    <dbReference type="NCBI Taxonomy" id="1337665"/>
    <lineage>
        <taxon>Eukaryota</taxon>
        <taxon>Fungi</taxon>
        <taxon>Dikarya</taxon>
        <taxon>Ascomycota</taxon>
        <taxon>Pezizomycotina</taxon>
        <taxon>Sordariomycetes</taxon>
        <taxon>Xylariomycetidae</taxon>
        <taxon>Amphisphaeriales</taxon>
        <taxon>Apiosporaceae</taxon>
        <taxon>Apiospora</taxon>
    </lineage>
</organism>
<dbReference type="EMBL" id="JAQQWP010000004">
    <property type="protein sequence ID" value="KAK8121427.1"/>
    <property type="molecule type" value="Genomic_DNA"/>
</dbReference>
<dbReference type="GO" id="GO:0071949">
    <property type="term" value="F:FAD binding"/>
    <property type="evidence" value="ECO:0007669"/>
    <property type="project" value="InterPro"/>
</dbReference>
<dbReference type="GO" id="GO:0044550">
    <property type="term" value="P:secondary metabolite biosynthetic process"/>
    <property type="evidence" value="ECO:0007669"/>
    <property type="project" value="UniProtKB-ARBA"/>
</dbReference>
<keyword evidence="5" id="KW-0560">Oxidoreductase</keyword>
<keyword evidence="4" id="KW-0274">FAD</keyword>
<feature type="domain" description="FAD-binding" evidence="7">
    <location>
        <begin position="17"/>
        <end position="351"/>
    </location>
</feature>
<keyword evidence="9" id="KW-1185">Reference proteome</keyword>
<name>A0AAW0R2I3_9PEZI</name>
<keyword evidence="6" id="KW-0472">Membrane</keyword>
<comment type="pathway">
    <text evidence="1">Secondary metabolite biosynthesis.</text>
</comment>
<evidence type="ECO:0000259" key="7">
    <source>
        <dbReference type="Pfam" id="PF01494"/>
    </source>
</evidence>
<protein>
    <recommendedName>
        <fullName evidence="7">FAD-binding domain-containing protein</fullName>
    </recommendedName>
</protein>
<evidence type="ECO:0000256" key="3">
    <source>
        <dbReference type="ARBA" id="ARBA00022630"/>
    </source>
</evidence>
<comment type="similarity">
    <text evidence="2">Belongs to the paxM FAD-dependent monooxygenase family.</text>
</comment>
<keyword evidence="6" id="KW-1133">Transmembrane helix</keyword>
<reference evidence="8 9" key="1">
    <citation type="submission" date="2023-01" db="EMBL/GenBank/DDBJ databases">
        <title>Analysis of 21 Apiospora genomes using comparative genomics revels a genus with tremendous synthesis potential of carbohydrate active enzymes and secondary metabolites.</title>
        <authorList>
            <person name="Sorensen T."/>
        </authorList>
    </citation>
    <scope>NUCLEOTIDE SEQUENCE [LARGE SCALE GENOMIC DNA]</scope>
    <source>
        <strain evidence="8 9">CBS 117206</strain>
    </source>
</reference>
<gene>
    <name evidence="8" type="ORF">PG999_005547</name>
</gene>
<dbReference type="InterPro" id="IPR051104">
    <property type="entry name" value="FAD_monoxygenase"/>
</dbReference>
<sequence>MPAQKLQESIQSSVPRIAVIGGGIVGLVLAIGLVKRDIQVDVYEQSSGFREIGAGVAFTANAIKCMGLIDSNIVDAFRSVATPNGDPNESTDYLQWIDGFHEGGKLLFRLDAGYKGFEGCHRAHLLEELSKRIDHKQVHFRKRLASLVETDTHVVLEFEDGSTAEADAVIGCDGIKSTVRILLLGSEDPAAHPYFSHKVAYRTLVPMERAEKALGSHIARRQHMHVGPGAHMLHFPLANQTMLNIVAFADEPADWPHGSQNMVTSGTRQEVEATFAGWGSTCRTLASLLPPQLEKWAVFDAYDHPLSSYAKGRVCLAGDAAHASAPHHGAGAGMGIEDALALCTLLEPALKSSSRLQSRGPRSQWLVRSSREVCDIYEWKYPGTGTDMSKCLEEITYRSHKLWYFDIEGMLADLRRLQESGPQE</sequence>
<dbReference type="FunFam" id="3.50.50.60:FF:000153">
    <property type="entry name" value="Salicylate hydroxylase, putative"/>
    <property type="match status" value="1"/>
</dbReference>
<dbReference type="SUPFAM" id="SSF54373">
    <property type="entry name" value="FAD-linked reductases, C-terminal domain"/>
    <property type="match status" value="1"/>
</dbReference>
<dbReference type="GO" id="GO:0016491">
    <property type="term" value="F:oxidoreductase activity"/>
    <property type="evidence" value="ECO:0007669"/>
    <property type="project" value="UniProtKB-KW"/>
</dbReference>
<evidence type="ECO:0000256" key="4">
    <source>
        <dbReference type="ARBA" id="ARBA00022827"/>
    </source>
</evidence>
<dbReference type="PANTHER" id="PTHR46720">
    <property type="entry name" value="HYDROXYLASE, PUTATIVE (AFU_ORTHOLOGUE AFUA_3G01460)-RELATED"/>
    <property type="match status" value="1"/>
</dbReference>
<accession>A0AAW0R2I3</accession>
<dbReference type="Pfam" id="PF01494">
    <property type="entry name" value="FAD_binding_3"/>
    <property type="match status" value="1"/>
</dbReference>
<dbReference type="PANTHER" id="PTHR46720:SF3">
    <property type="entry name" value="FAD-BINDING DOMAIN-CONTAINING PROTEIN-RELATED"/>
    <property type="match status" value="1"/>
</dbReference>
<dbReference type="InterPro" id="IPR002938">
    <property type="entry name" value="FAD-bd"/>
</dbReference>
<dbReference type="InterPro" id="IPR036188">
    <property type="entry name" value="FAD/NAD-bd_sf"/>
</dbReference>
<evidence type="ECO:0000256" key="5">
    <source>
        <dbReference type="ARBA" id="ARBA00023002"/>
    </source>
</evidence>
<dbReference type="Gene3D" id="3.50.50.60">
    <property type="entry name" value="FAD/NAD(P)-binding domain"/>
    <property type="match status" value="1"/>
</dbReference>
<proteinExistence type="inferred from homology"/>
<evidence type="ECO:0000256" key="1">
    <source>
        <dbReference type="ARBA" id="ARBA00005179"/>
    </source>
</evidence>
<evidence type="ECO:0000256" key="6">
    <source>
        <dbReference type="SAM" id="Phobius"/>
    </source>
</evidence>